<dbReference type="Proteomes" id="UP000321726">
    <property type="component" value="Unassembled WGS sequence"/>
</dbReference>
<dbReference type="RefSeq" id="WP_073435983.1">
    <property type="nucleotide sequence ID" value="NZ_BJXU01000077.1"/>
</dbReference>
<comment type="similarity">
    <text evidence="1">Belongs to the DprA/Smf family.</text>
</comment>
<dbReference type="InterPro" id="IPR057666">
    <property type="entry name" value="DrpA_SLOG"/>
</dbReference>
<dbReference type="EMBL" id="BJXU01000077">
    <property type="protein sequence ID" value="GEN24155.1"/>
    <property type="molecule type" value="Genomic_DNA"/>
</dbReference>
<dbReference type="InterPro" id="IPR003488">
    <property type="entry name" value="DprA"/>
</dbReference>
<evidence type="ECO:0000313" key="5">
    <source>
        <dbReference type="EMBL" id="SHM43138.1"/>
    </source>
</evidence>
<dbReference type="PANTHER" id="PTHR43022">
    <property type="entry name" value="PROTEIN SMF"/>
    <property type="match status" value="1"/>
</dbReference>
<reference evidence="4 7" key="2">
    <citation type="submission" date="2019-07" db="EMBL/GenBank/DDBJ databases">
        <title>Whole genome shotgun sequence of Halomonas cupida NBRC 102219.</title>
        <authorList>
            <person name="Hosoyama A."/>
            <person name="Uohara A."/>
            <person name="Ohji S."/>
            <person name="Ichikawa N."/>
        </authorList>
    </citation>
    <scope>NUCLEOTIDE SEQUENCE [LARGE SCALE GENOMIC DNA]</scope>
    <source>
        <strain evidence="4 7">NBRC 102219</strain>
    </source>
</reference>
<feature type="domain" description="Smf/DprA SLOG" evidence="2">
    <location>
        <begin position="90"/>
        <end position="298"/>
    </location>
</feature>
<dbReference type="SUPFAM" id="SSF102405">
    <property type="entry name" value="MCP/YpsA-like"/>
    <property type="match status" value="1"/>
</dbReference>
<feature type="domain" description="DprA winged helix" evidence="3">
    <location>
        <begin position="327"/>
        <end position="372"/>
    </location>
</feature>
<gene>
    <name evidence="4" type="ORF">HCU01_21040</name>
    <name evidence="5" type="ORF">SAMN05660971_02948</name>
</gene>
<dbReference type="GO" id="GO:0009294">
    <property type="term" value="P:DNA-mediated transformation"/>
    <property type="evidence" value="ECO:0007669"/>
    <property type="project" value="InterPro"/>
</dbReference>
<dbReference type="EMBL" id="FRCA01000008">
    <property type="protein sequence ID" value="SHM43138.1"/>
    <property type="molecule type" value="Genomic_DNA"/>
</dbReference>
<evidence type="ECO:0000259" key="3">
    <source>
        <dbReference type="Pfam" id="PF17782"/>
    </source>
</evidence>
<evidence type="ECO:0000259" key="2">
    <source>
        <dbReference type="Pfam" id="PF02481"/>
    </source>
</evidence>
<evidence type="ECO:0000313" key="4">
    <source>
        <dbReference type="EMBL" id="GEN24155.1"/>
    </source>
</evidence>
<evidence type="ECO:0000313" key="6">
    <source>
        <dbReference type="Proteomes" id="UP000184123"/>
    </source>
</evidence>
<evidence type="ECO:0000256" key="1">
    <source>
        <dbReference type="ARBA" id="ARBA00006525"/>
    </source>
</evidence>
<dbReference type="Gene3D" id="3.40.50.450">
    <property type="match status" value="1"/>
</dbReference>
<dbReference type="Pfam" id="PF17782">
    <property type="entry name" value="WHD_DprA"/>
    <property type="match status" value="1"/>
</dbReference>
<dbReference type="AlphaFoldDB" id="A0A1M7IRA4"/>
<dbReference type="Gene3D" id="1.10.10.10">
    <property type="entry name" value="Winged helix-like DNA-binding domain superfamily/Winged helix DNA-binding domain"/>
    <property type="match status" value="1"/>
</dbReference>
<dbReference type="PANTHER" id="PTHR43022:SF1">
    <property type="entry name" value="PROTEIN SMF"/>
    <property type="match status" value="1"/>
</dbReference>
<keyword evidence="7" id="KW-1185">Reference proteome</keyword>
<dbReference type="NCBIfam" id="TIGR00732">
    <property type="entry name" value="dprA"/>
    <property type="match status" value="1"/>
</dbReference>
<dbReference type="Proteomes" id="UP000184123">
    <property type="component" value="Unassembled WGS sequence"/>
</dbReference>
<dbReference type="STRING" id="44933.SAMN05660971_02948"/>
<dbReference type="Pfam" id="PF02481">
    <property type="entry name" value="DNA_processg_A"/>
    <property type="match status" value="1"/>
</dbReference>
<sequence>MTLTLSAQEIEQQRSIQWLVLSALPQVGPVRLAALRSLTPEWPQGWLAVLPAPAAQALQLWLDHPQRSPLYAHVQQTLEWQQKATCRYLLHPDHEHWPSLLGEIADPPPLLWAEGDIQALHSPCVAMVGSRRPTRAGLQHAGQFSAGLSRVGWTLVSGMALGVDAAAQIAAMDAGGRSIAVLPGGIDVIYPSRHAELYRRLRDEGGLLLAQRPLAVQPRAGDFPSRNRIVTGLSCGVVVIEAAEQSGTLISARLALEQGREVMALPGALSVPQASGCLRLIRDGAALVRHVDDVQAELEHWLPLATDLSPTVGEGGESVDDLEEVSPLLRWLGATPTPLDALVDLSGWPVAQCQRELTLLEIEGRVALEAGGWVRLPS</sequence>
<dbReference type="InterPro" id="IPR041614">
    <property type="entry name" value="DprA_WH"/>
</dbReference>
<reference evidence="5 6" key="1">
    <citation type="submission" date="2016-11" db="EMBL/GenBank/DDBJ databases">
        <authorList>
            <person name="Jaros S."/>
            <person name="Januszkiewicz K."/>
            <person name="Wedrychowicz H."/>
        </authorList>
    </citation>
    <scope>NUCLEOTIDE SEQUENCE [LARGE SCALE GENOMIC DNA]</scope>
    <source>
        <strain evidence="5 6">DSM 4740</strain>
    </source>
</reference>
<dbReference type="InterPro" id="IPR036388">
    <property type="entry name" value="WH-like_DNA-bd_sf"/>
</dbReference>
<evidence type="ECO:0000313" key="7">
    <source>
        <dbReference type="Proteomes" id="UP000321726"/>
    </source>
</evidence>
<organism evidence="5 6">
    <name type="scientific">Halomonas cupida</name>
    <dbReference type="NCBI Taxonomy" id="44933"/>
    <lineage>
        <taxon>Bacteria</taxon>
        <taxon>Pseudomonadati</taxon>
        <taxon>Pseudomonadota</taxon>
        <taxon>Gammaproteobacteria</taxon>
        <taxon>Oceanospirillales</taxon>
        <taxon>Halomonadaceae</taxon>
        <taxon>Halomonas</taxon>
    </lineage>
</organism>
<protein>
    <submittedName>
        <fullName evidence="5">DNA protecting protein DprA</fullName>
    </submittedName>
</protein>
<proteinExistence type="inferred from homology"/>
<dbReference type="OrthoDB" id="9785707at2"/>
<name>A0A1M7IRA4_9GAMM</name>
<accession>A0A1M7IRA4</accession>